<sequence>MPLYPVPILTDGATHSAEQFRAMVQDLARGAEGITQGTDLKVTQLGTPGGSVQVASGSGVVRGRVNAFQGSYAVRNQGTDTVSIASTGGSPRSDMLILRVEDPQYEGTLNPAADDINYFEIISNVSSSATTIPDGRTGIPLARIDIPASTSTITNAMIKDLRTIANPRRDRQMYPHSPSSASTEITGSASSWGYFTTEAGWNLAVPTWASKALIRIDMYSVRVSTANFYGAVRAVFGSSLLVVQAVSVDDNQGTAIRRINVGIADTITIPDAYRGTTQLLRPQGAGYSGNTGRISVDGSSTFVYEVEFYEGPR</sequence>
<protein>
    <submittedName>
        <fullName evidence="1">Uncharacterized protein</fullName>
    </submittedName>
</protein>
<organism evidence="1 2">
    <name type="scientific">Streptomyces phage ZL12</name>
    <dbReference type="NCBI Taxonomy" id="2570911"/>
    <lineage>
        <taxon>Viruses</taxon>
        <taxon>Duplodnaviria</taxon>
        <taxon>Heunggongvirae</taxon>
        <taxon>Uroviricota</taxon>
        <taxon>Caudoviricetes</taxon>
        <taxon>Fuzanglongvirus</taxon>
        <taxon>Fuzanglongvirus ZL12</taxon>
    </lineage>
</organism>
<evidence type="ECO:0000313" key="2">
    <source>
        <dbReference type="Proteomes" id="UP000298310"/>
    </source>
</evidence>
<gene>
    <name evidence="1" type="ORF">pZL12.49c</name>
</gene>
<reference evidence="1 2" key="1">
    <citation type="journal article" date="2010" name="J. Bacteriol.">
        <title>Characterization of the replication, transfer, and plasmid/lytic phage cycle of the Streptomyces plasmid-phage pZL12.</title>
        <authorList>
            <person name="Zhong L."/>
            <person name="Cheng Q."/>
            <person name="Tian X."/>
            <person name="Zhao L."/>
            <person name="Qin Z."/>
        </authorList>
    </citation>
    <scope>NUCLEOTIDE SEQUENCE [LARGE SCALE GENOMIC DNA]</scope>
</reference>
<name>D0UWF4_9CAUD</name>
<dbReference type="KEGG" id="vg:80142665"/>
<dbReference type="Proteomes" id="UP000298310">
    <property type="component" value="Segment"/>
</dbReference>
<dbReference type="EMBL" id="GQ919031">
    <property type="protein sequence ID" value="ACX71126.1"/>
    <property type="molecule type" value="Genomic_DNA"/>
</dbReference>
<proteinExistence type="predicted"/>
<accession>D0UWF4</accession>
<evidence type="ECO:0000313" key="1">
    <source>
        <dbReference type="EMBL" id="ACX71126.1"/>
    </source>
</evidence>
<keyword evidence="2" id="KW-1185">Reference proteome</keyword>